<comment type="caution">
    <text evidence="9">The sequence shown here is derived from an EMBL/GenBank/DDBJ whole genome shotgun (WGS) entry which is preliminary data.</text>
</comment>
<dbReference type="Gene3D" id="2.40.30.170">
    <property type="match status" value="1"/>
</dbReference>
<feature type="region of interest" description="Disordered" evidence="5">
    <location>
        <begin position="1"/>
        <end position="29"/>
    </location>
</feature>
<gene>
    <name evidence="9" type="ORF">RM519_01610</name>
</gene>
<evidence type="ECO:0000313" key="10">
    <source>
        <dbReference type="Proteomes" id="UP001252186"/>
    </source>
</evidence>
<feature type="transmembrane region" description="Helical" evidence="6">
    <location>
        <begin position="36"/>
        <end position="54"/>
    </location>
</feature>
<evidence type="ECO:0000256" key="5">
    <source>
        <dbReference type="SAM" id="MobiDB-lite"/>
    </source>
</evidence>
<evidence type="ECO:0000256" key="4">
    <source>
        <dbReference type="ARBA" id="ARBA00023136"/>
    </source>
</evidence>
<dbReference type="PANTHER" id="PTHR30386">
    <property type="entry name" value="MEMBRANE FUSION SUBUNIT OF EMRAB-TOLC MULTIDRUG EFFLUX PUMP"/>
    <property type="match status" value="1"/>
</dbReference>
<dbReference type="PANTHER" id="PTHR30386:SF26">
    <property type="entry name" value="TRANSPORT PROTEIN COMB"/>
    <property type="match status" value="1"/>
</dbReference>
<evidence type="ECO:0000256" key="2">
    <source>
        <dbReference type="ARBA" id="ARBA00022692"/>
    </source>
</evidence>
<evidence type="ECO:0000259" key="8">
    <source>
        <dbReference type="Pfam" id="PF25963"/>
    </source>
</evidence>
<evidence type="ECO:0000256" key="3">
    <source>
        <dbReference type="ARBA" id="ARBA00022989"/>
    </source>
</evidence>
<dbReference type="Pfam" id="PF25963">
    <property type="entry name" value="Beta-barrel_AAEA"/>
    <property type="match status" value="1"/>
</dbReference>
<dbReference type="RefSeq" id="WP_311591748.1">
    <property type="nucleotide sequence ID" value="NZ_JAVRHV010000001.1"/>
</dbReference>
<evidence type="ECO:0000256" key="6">
    <source>
        <dbReference type="SAM" id="Phobius"/>
    </source>
</evidence>
<dbReference type="Gene3D" id="2.40.50.100">
    <property type="match status" value="1"/>
</dbReference>
<evidence type="ECO:0000313" key="9">
    <source>
        <dbReference type="EMBL" id="MDT0551930.1"/>
    </source>
</evidence>
<feature type="region of interest" description="Disordered" evidence="5">
    <location>
        <begin position="190"/>
        <end position="209"/>
    </location>
</feature>
<feature type="compositionally biased region" description="Acidic residues" evidence="5">
    <location>
        <begin position="1"/>
        <end position="16"/>
    </location>
</feature>
<dbReference type="InterPro" id="IPR058634">
    <property type="entry name" value="AaeA-lik-b-barrel"/>
</dbReference>
<keyword evidence="4 6" id="KW-0472">Membrane</keyword>
<feature type="domain" description="Multidrug resistance protein MdtA-like barrel-sandwich hybrid" evidence="7">
    <location>
        <begin position="74"/>
        <end position="257"/>
    </location>
</feature>
<dbReference type="InterPro" id="IPR058625">
    <property type="entry name" value="MdtA-like_BSH"/>
</dbReference>
<dbReference type="Pfam" id="PF25917">
    <property type="entry name" value="BSH_RND"/>
    <property type="match status" value="1"/>
</dbReference>
<feature type="domain" description="p-hydroxybenzoic acid efflux pump subunit AaeA-like beta-barrel" evidence="8">
    <location>
        <begin position="264"/>
        <end position="358"/>
    </location>
</feature>
<evidence type="ECO:0000259" key="7">
    <source>
        <dbReference type="Pfam" id="PF25917"/>
    </source>
</evidence>
<proteinExistence type="predicted"/>
<dbReference type="SUPFAM" id="SSF111369">
    <property type="entry name" value="HlyD-like secretion proteins"/>
    <property type="match status" value="2"/>
</dbReference>
<protein>
    <submittedName>
        <fullName evidence="9">HlyD family secretion protein</fullName>
    </submittedName>
</protein>
<reference evidence="9 10" key="1">
    <citation type="submission" date="2023-09" db="EMBL/GenBank/DDBJ databases">
        <authorList>
            <person name="Rey-Velasco X."/>
        </authorList>
    </citation>
    <scope>NUCLEOTIDE SEQUENCE [LARGE SCALE GENOMIC DNA]</scope>
    <source>
        <strain evidence="9 10">P050</strain>
    </source>
</reference>
<sequence length="384" mass="42203">MSEQNDTIEEINSEVEEVTKDEKSNSDKTQKSPIKLITSIVILISIVFFVWYISSERHTPYTDQARLKGLITPVSPRVSGYVTDINIHLHKKVKAGDTLFQLDLKPFEIAVKKAEANIDNTTQSIAASTSSVKSAAGKLGVAKAQLDRAERNWARVQRVMQENSGALSEADVDQSETALLQATEQVASSEANLERAEQSLGDSGPDNPKIRAAIQDLENAQLNLEFATVIAPTDGVIESFDIDLGYYAAAGQPLTTLISNSDIWIQADMKENNLSLMRIGNKVKISFDIAPGKVFEGTIRSMGYGVATDQTNKGGLPSISNKTTWLRDPQRFPVIIAFEPDSELKSFYRLGGQADVVVYTGNHSFLNAVATFRIKLNAWLSYVR</sequence>
<comment type="subcellular location">
    <subcellularLocation>
        <location evidence="1">Membrane</location>
        <topology evidence="1">Single-pass membrane protein</topology>
    </subcellularLocation>
</comment>
<keyword evidence="10" id="KW-1185">Reference proteome</keyword>
<name>A0ABU2Y1A6_9FLAO</name>
<dbReference type="EMBL" id="JAVRHV010000001">
    <property type="protein sequence ID" value="MDT0551930.1"/>
    <property type="molecule type" value="Genomic_DNA"/>
</dbReference>
<feature type="compositionally biased region" description="Basic and acidic residues" evidence="5">
    <location>
        <begin position="17"/>
        <end position="29"/>
    </location>
</feature>
<dbReference type="Proteomes" id="UP001252186">
    <property type="component" value="Unassembled WGS sequence"/>
</dbReference>
<keyword evidence="3 6" id="KW-1133">Transmembrane helix</keyword>
<keyword evidence="2 6" id="KW-0812">Transmembrane</keyword>
<organism evidence="9 10">
    <name type="scientific">Urechidicola vernalis</name>
    <dbReference type="NCBI Taxonomy" id="3075600"/>
    <lineage>
        <taxon>Bacteria</taxon>
        <taxon>Pseudomonadati</taxon>
        <taxon>Bacteroidota</taxon>
        <taxon>Flavobacteriia</taxon>
        <taxon>Flavobacteriales</taxon>
        <taxon>Flavobacteriaceae</taxon>
        <taxon>Urechidicola</taxon>
    </lineage>
</organism>
<evidence type="ECO:0000256" key="1">
    <source>
        <dbReference type="ARBA" id="ARBA00004167"/>
    </source>
</evidence>
<dbReference type="InterPro" id="IPR050739">
    <property type="entry name" value="MFP"/>
</dbReference>
<accession>A0ABU2Y1A6</accession>